<proteinExistence type="inferred from homology"/>
<dbReference type="InterPro" id="IPR000914">
    <property type="entry name" value="SBP_5_dom"/>
</dbReference>
<dbReference type="InterPro" id="IPR039424">
    <property type="entry name" value="SBP_5"/>
</dbReference>
<sequence>MALLILGATIVGCSQSSSPRQSRDQITLAEAQELGSYSPFTSYGELGVSPIYEGLLRPQADSDAEIPNLVPALAATAPESIGPGRWRLQLREGVTFSDGSAFDSADVVATYAALKDPAVASEITTNVAPITAVTADGPHAVIIDVDTETDPSPYLLTGIVPSEKVEQVPAADWALNVAPVGTGPYRLDSLRPDQAVMVAREDYWGEKPQVTRIVYTHTPDDNTRAQRIIAGEVDGANLPPRLIGSVQSGDVSTVAVKSSDWRGVSFPAGQPFTADPQARLAMNLGADRTAVIRDVLDGHGRPAYTPIGDVYGDAYNPDATFTFDATAAAAILDRAGWRPGSDGIREKDGARAEFELLYNASDTLRRDLSVAFATAMKPLGIQVDPRGSSWDEIDTRFDTSAVLLGGGSTPYSIDSQVYDTLHTRVPDSSPYSNPGNFTAPGLDELLERARQSPSGVDKDALYRDVQASYIAQPSNVFLAFLDHTYAYRNLGWKQTAPILEPHSHGVTWGPWWRLNAWTR</sequence>
<organism evidence="5 6">
    <name type="scientific">Mycolicibacterium goodii</name>
    <name type="common">Mycobacterium goodii</name>
    <dbReference type="NCBI Taxonomy" id="134601"/>
    <lineage>
        <taxon>Bacteria</taxon>
        <taxon>Bacillati</taxon>
        <taxon>Actinomycetota</taxon>
        <taxon>Actinomycetes</taxon>
        <taxon>Mycobacteriales</taxon>
        <taxon>Mycobacteriaceae</taxon>
        <taxon>Mycolicibacterium</taxon>
    </lineage>
</organism>
<dbReference type="Gene3D" id="3.40.190.10">
    <property type="entry name" value="Periplasmic binding protein-like II"/>
    <property type="match status" value="1"/>
</dbReference>
<dbReference type="PIRSF" id="PIRSF002741">
    <property type="entry name" value="MppA"/>
    <property type="match status" value="1"/>
</dbReference>
<evidence type="ECO:0000256" key="3">
    <source>
        <dbReference type="ARBA" id="ARBA00022729"/>
    </source>
</evidence>
<comment type="similarity">
    <text evidence="1">Belongs to the bacterial solute-binding protein 5 family.</text>
</comment>
<reference evidence="5 6" key="1">
    <citation type="submission" date="2021-05" db="EMBL/GenBank/DDBJ databases">
        <title>Draft Genome Sequences of Clinical Respiratory Isolates of Mycobacterium goodii Recovered in Ireland.</title>
        <authorList>
            <person name="Flanagan P.R."/>
            <person name="Mok S."/>
            <person name="Roycroft E."/>
            <person name="Rogers T.R."/>
            <person name="Fitzgibbon M."/>
        </authorList>
    </citation>
    <scope>NUCLEOTIDE SEQUENCE [LARGE SCALE GENOMIC DNA]</scope>
    <source>
        <strain evidence="5 6">14IE55</strain>
    </source>
</reference>
<name>A0ABS6HJZ3_MYCGD</name>
<dbReference type="Proteomes" id="UP000696413">
    <property type="component" value="Unassembled WGS sequence"/>
</dbReference>
<dbReference type="PANTHER" id="PTHR30290">
    <property type="entry name" value="PERIPLASMIC BINDING COMPONENT OF ABC TRANSPORTER"/>
    <property type="match status" value="1"/>
</dbReference>
<dbReference type="Pfam" id="PF00496">
    <property type="entry name" value="SBP_bac_5"/>
    <property type="match status" value="1"/>
</dbReference>
<comment type="caution">
    <text evidence="5">The sequence shown here is derived from an EMBL/GenBank/DDBJ whole genome shotgun (WGS) entry which is preliminary data.</text>
</comment>
<evidence type="ECO:0000313" key="5">
    <source>
        <dbReference type="EMBL" id="MBU8823003.1"/>
    </source>
</evidence>
<accession>A0ABS6HJZ3</accession>
<evidence type="ECO:0000256" key="1">
    <source>
        <dbReference type="ARBA" id="ARBA00005695"/>
    </source>
</evidence>
<keyword evidence="2" id="KW-0813">Transport</keyword>
<keyword evidence="6" id="KW-1185">Reference proteome</keyword>
<dbReference type="EMBL" id="JAHBOM010000006">
    <property type="protein sequence ID" value="MBU8823003.1"/>
    <property type="molecule type" value="Genomic_DNA"/>
</dbReference>
<dbReference type="PANTHER" id="PTHR30290:SF9">
    <property type="entry name" value="OLIGOPEPTIDE-BINDING PROTEIN APPA"/>
    <property type="match status" value="1"/>
</dbReference>
<dbReference type="Gene3D" id="3.10.105.10">
    <property type="entry name" value="Dipeptide-binding Protein, Domain 3"/>
    <property type="match status" value="1"/>
</dbReference>
<dbReference type="Gene3D" id="3.90.76.10">
    <property type="entry name" value="Dipeptide-binding Protein, Domain 1"/>
    <property type="match status" value="1"/>
</dbReference>
<keyword evidence="3" id="KW-0732">Signal</keyword>
<dbReference type="SUPFAM" id="SSF53850">
    <property type="entry name" value="Periplasmic binding protein-like II"/>
    <property type="match status" value="1"/>
</dbReference>
<evidence type="ECO:0000313" key="6">
    <source>
        <dbReference type="Proteomes" id="UP000696413"/>
    </source>
</evidence>
<protein>
    <submittedName>
        <fullName evidence="5">ABC transporter substrate-binding protein</fullName>
    </submittedName>
</protein>
<evidence type="ECO:0000259" key="4">
    <source>
        <dbReference type="Pfam" id="PF00496"/>
    </source>
</evidence>
<gene>
    <name evidence="5" type="ORF">KL859_08940</name>
</gene>
<dbReference type="InterPro" id="IPR030678">
    <property type="entry name" value="Peptide/Ni-bd"/>
</dbReference>
<evidence type="ECO:0000256" key="2">
    <source>
        <dbReference type="ARBA" id="ARBA00022448"/>
    </source>
</evidence>
<feature type="domain" description="Solute-binding protein family 5" evidence="4">
    <location>
        <begin position="69"/>
        <end position="421"/>
    </location>
</feature>